<dbReference type="GO" id="GO:0016301">
    <property type="term" value="F:kinase activity"/>
    <property type="evidence" value="ECO:0007669"/>
    <property type="project" value="UniProtKB-KW"/>
</dbReference>
<comment type="caution">
    <text evidence="3">The sequence shown here is derived from an EMBL/GenBank/DDBJ whole genome shotgun (WGS) entry which is preliminary data.</text>
</comment>
<accession>X1PP07</accession>
<dbReference type="EMBL" id="BARV01036927">
    <property type="protein sequence ID" value="GAI58017.1"/>
    <property type="molecule type" value="Genomic_DNA"/>
</dbReference>
<evidence type="ECO:0000313" key="3">
    <source>
        <dbReference type="EMBL" id="GAI58017.1"/>
    </source>
</evidence>
<evidence type="ECO:0000256" key="2">
    <source>
        <dbReference type="ARBA" id="ARBA00022777"/>
    </source>
</evidence>
<dbReference type="AlphaFoldDB" id="X1PP07"/>
<evidence type="ECO:0000256" key="1">
    <source>
        <dbReference type="ARBA" id="ARBA00022679"/>
    </source>
</evidence>
<sequence length="68" mass="6913">MEVIGEVTSKASQETGLKKGTPVISGMIDVAATPIGLGVIEPGQAFSVIGTTSFHAVISNNLILDPFG</sequence>
<dbReference type="Gene3D" id="3.30.420.40">
    <property type="match status" value="1"/>
</dbReference>
<protein>
    <submittedName>
        <fullName evidence="3">Uncharacterized protein</fullName>
    </submittedName>
</protein>
<dbReference type="PANTHER" id="PTHR43095:SF5">
    <property type="entry name" value="XYLULOSE KINASE"/>
    <property type="match status" value="1"/>
</dbReference>
<dbReference type="PANTHER" id="PTHR43095">
    <property type="entry name" value="SUGAR KINASE"/>
    <property type="match status" value="1"/>
</dbReference>
<dbReference type="InterPro" id="IPR050406">
    <property type="entry name" value="FGGY_Carb_Kinase"/>
</dbReference>
<reference evidence="3" key="1">
    <citation type="journal article" date="2014" name="Front. Microbiol.">
        <title>High frequency of phylogenetically diverse reductive dehalogenase-homologous genes in deep subseafloor sedimentary metagenomes.</title>
        <authorList>
            <person name="Kawai M."/>
            <person name="Futagami T."/>
            <person name="Toyoda A."/>
            <person name="Takaki Y."/>
            <person name="Nishi S."/>
            <person name="Hori S."/>
            <person name="Arai W."/>
            <person name="Tsubouchi T."/>
            <person name="Morono Y."/>
            <person name="Uchiyama I."/>
            <person name="Ito T."/>
            <person name="Fujiyama A."/>
            <person name="Inagaki F."/>
            <person name="Takami H."/>
        </authorList>
    </citation>
    <scope>NUCLEOTIDE SEQUENCE</scope>
    <source>
        <strain evidence="3">Expedition CK06-06</strain>
    </source>
</reference>
<keyword evidence="1" id="KW-0808">Transferase</keyword>
<name>X1PP07_9ZZZZ</name>
<gene>
    <name evidence="3" type="ORF">S06H3_57249</name>
</gene>
<keyword evidence="2" id="KW-0418">Kinase</keyword>
<feature type="non-terminal residue" evidence="3">
    <location>
        <position position="68"/>
    </location>
</feature>
<organism evidence="3">
    <name type="scientific">marine sediment metagenome</name>
    <dbReference type="NCBI Taxonomy" id="412755"/>
    <lineage>
        <taxon>unclassified sequences</taxon>
        <taxon>metagenomes</taxon>
        <taxon>ecological metagenomes</taxon>
    </lineage>
</organism>
<proteinExistence type="predicted"/>